<reference evidence="1" key="1">
    <citation type="submission" date="2014-12" db="EMBL/GenBank/DDBJ databases">
        <title>Insight into the proteome of Arion vulgaris.</title>
        <authorList>
            <person name="Aradska J."/>
            <person name="Bulat T."/>
            <person name="Smidak R."/>
            <person name="Sarate P."/>
            <person name="Gangsoo J."/>
            <person name="Sialana F."/>
            <person name="Bilban M."/>
            <person name="Lubec G."/>
        </authorList>
    </citation>
    <scope>NUCLEOTIDE SEQUENCE</scope>
    <source>
        <tissue evidence="1">Skin</tissue>
    </source>
</reference>
<feature type="non-terminal residue" evidence="1">
    <location>
        <position position="57"/>
    </location>
</feature>
<gene>
    <name evidence="1" type="primary">ORF8353</name>
</gene>
<proteinExistence type="predicted"/>
<name>A0A0B6Y1C0_9EUPU</name>
<sequence>MRQVTKARDTDIIHTLSSVVESLDYANGISLSATCYIKRKKRETVEDAKKISQKNKQ</sequence>
<evidence type="ECO:0000313" key="1">
    <source>
        <dbReference type="EMBL" id="CEK49621.1"/>
    </source>
</evidence>
<dbReference type="AlphaFoldDB" id="A0A0B6Y1C0"/>
<accession>A0A0B6Y1C0</accession>
<dbReference type="EMBL" id="HACG01002756">
    <property type="protein sequence ID" value="CEK49621.1"/>
    <property type="molecule type" value="Transcribed_RNA"/>
</dbReference>
<organism evidence="1">
    <name type="scientific">Arion vulgaris</name>
    <dbReference type="NCBI Taxonomy" id="1028688"/>
    <lineage>
        <taxon>Eukaryota</taxon>
        <taxon>Metazoa</taxon>
        <taxon>Spiralia</taxon>
        <taxon>Lophotrochozoa</taxon>
        <taxon>Mollusca</taxon>
        <taxon>Gastropoda</taxon>
        <taxon>Heterobranchia</taxon>
        <taxon>Euthyneura</taxon>
        <taxon>Panpulmonata</taxon>
        <taxon>Eupulmonata</taxon>
        <taxon>Stylommatophora</taxon>
        <taxon>Helicina</taxon>
        <taxon>Arionoidea</taxon>
        <taxon>Arionidae</taxon>
        <taxon>Arion</taxon>
    </lineage>
</organism>
<protein>
    <submittedName>
        <fullName evidence="1">Uncharacterized protein</fullName>
    </submittedName>
</protein>